<protein>
    <submittedName>
        <fullName evidence="1">Uncharacterized protein</fullName>
    </submittedName>
</protein>
<dbReference type="AlphaFoldDB" id="B0MB65"/>
<accession>B0MB65</accession>
<dbReference type="EMBL" id="ABAX03000005">
    <property type="protein sequence ID" value="EDR98740.1"/>
    <property type="molecule type" value="Genomic_DNA"/>
</dbReference>
<sequence length="97" mass="11044">MPFTNNKIEYEEPFTPPGTPISVIASFSKDGGVKPLYFRYDTPTQTMDVKIEDVKVVNPLPLVGSDFSCTVMVGDRQNTVILRYMKREDRWFLLPPG</sequence>
<dbReference type="HOGENOM" id="CLU_2340677_0_0_9"/>
<dbReference type="STRING" id="411490.ANACAC_00792"/>
<name>B0MB65_ANACD</name>
<evidence type="ECO:0000313" key="2">
    <source>
        <dbReference type="Proteomes" id="UP000004935"/>
    </source>
</evidence>
<evidence type="ECO:0000313" key="1">
    <source>
        <dbReference type="EMBL" id="EDR98740.1"/>
    </source>
</evidence>
<proteinExistence type="predicted"/>
<organism evidence="1 2">
    <name type="scientific">Anaerostipes caccae (strain DSM 14662 / CCUG 47493 / JCM 13470 / NCIMB 13811 / L1-92)</name>
    <dbReference type="NCBI Taxonomy" id="411490"/>
    <lineage>
        <taxon>Bacteria</taxon>
        <taxon>Bacillati</taxon>
        <taxon>Bacillota</taxon>
        <taxon>Clostridia</taxon>
        <taxon>Lachnospirales</taxon>
        <taxon>Lachnospiraceae</taxon>
        <taxon>Anaerostipes</taxon>
    </lineage>
</organism>
<reference evidence="1" key="2">
    <citation type="submission" date="2013-11" db="EMBL/GenBank/DDBJ databases">
        <title>Draft genome sequence of Anaerostipes caccae (DSM 14662).</title>
        <authorList>
            <person name="Sudarsanam P."/>
            <person name="Ley R."/>
            <person name="Guruge J."/>
            <person name="Turnbaugh P.J."/>
            <person name="Mahowald M."/>
            <person name="Liep D."/>
            <person name="Gordon J."/>
        </authorList>
    </citation>
    <scope>NUCLEOTIDE SEQUENCE</scope>
    <source>
        <strain evidence="1">DSM 14662</strain>
    </source>
</reference>
<gene>
    <name evidence="1" type="ORF">ANACAC_00792</name>
</gene>
<reference evidence="1" key="1">
    <citation type="submission" date="2007-11" db="EMBL/GenBank/DDBJ databases">
        <authorList>
            <person name="Fulton L."/>
            <person name="Clifton S."/>
            <person name="Fulton B."/>
            <person name="Xu J."/>
            <person name="Minx P."/>
            <person name="Pepin K.H."/>
            <person name="Johnson M."/>
            <person name="Thiruvilangam P."/>
            <person name="Bhonagiri V."/>
            <person name="Nash W.E."/>
            <person name="Mardis E.R."/>
            <person name="Wilson R.K."/>
        </authorList>
    </citation>
    <scope>NUCLEOTIDE SEQUENCE [LARGE SCALE GENOMIC DNA]</scope>
    <source>
        <strain evidence="1">DSM 14662</strain>
    </source>
</reference>
<comment type="caution">
    <text evidence="1">The sequence shown here is derived from an EMBL/GenBank/DDBJ whole genome shotgun (WGS) entry which is preliminary data.</text>
</comment>
<dbReference type="Proteomes" id="UP000004935">
    <property type="component" value="Unassembled WGS sequence"/>
</dbReference>
<dbReference type="RefSeq" id="WP_006566298.1">
    <property type="nucleotide sequence ID" value="NZ_AP023027.1"/>
</dbReference>
<keyword evidence="2" id="KW-1185">Reference proteome</keyword>